<dbReference type="AlphaFoldDB" id="X7F1W2"/>
<dbReference type="InterPro" id="IPR007497">
    <property type="entry name" value="SIMPL/DUF541"/>
</dbReference>
<keyword evidence="3" id="KW-1185">Reference proteome</keyword>
<dbReference type="Pfam" id="PF04402">
    <property type="entry name" value="SIMPL"/>
    <property type="match status" value="1"/>
</dbReference>
<organism evidence="2 3">
    <name type="scientific">Roseivivax isoporae LMG 25204</name>
    <dbReference type="NCBI Taxonomy" id="1449351"/>
    <lineage>
        <taxon>Bacteria</taxon>
        <taxon>Pseudomonadati</taxon>
        <taxon>Pseudomonadota</taxon>
        <taxon>Alphaproteobacteria</taxon>
        <taxon>Rhodobacterales</taxon>
        <taxon>Roseobacteraceae</taxon>
        <taxon>Roseivivax</taxon>
    </lineage>
</organism>
<evidence type="ECO:0008006" key="4">
    <source>
        <dbReference type="Google" id="ProtNLM"/>
    </source>
</evidence>
<dbReference type="InterPro" id="IPR052022">
    <property type="entry name" value="26kDa_periplasmic_antigen"/>
</dbReference>
<sequence>MRTFPALLLSACLAAPFALPAAVAAQQVQQQPQITVTGEGEAAAAPDMATISLGVEVDGDTAAAAMDGASDVVSRILDRLEGFEVAPRDVQTSSLSLDPLRTGREGETRPRIDGYVARNQVTVRVRDLDQVGQILGAVLEDGANTLGGLDFAVADPDPLIDEARRAAVADARAKAELYAEAAGVRLGRVLRLDEVGGMPRPMPMAEMRMAADVPVAGGETGYSAQVSVVFELLQ</sequence>
<comment type="caution">
    <text evidence="2">The sequence shown here is derived from an EMBL/GenBank/DDBJ whole genome shotgun (WGS) entry which is preliminary data.</text>
</comment>
<feature type="signal peptide" evidence="1">
    <location>
        <begin position="1"/>
        <end position="24"/>
    </location>
</feature>
<feature type="chain" id="PRO_5004978479" description="26 kDa periplasmic immunogenic protein" evidence="1">
    <location>
        <begin position="25"/>
        <end position="234"/>
    </location>
</feature>
<evidence type="ECO:0000313" key="3">
    <source>
        <dbReference type="Proteomes" id="UP000023430"/>
    </source>
</evidence>
<dbReference type="GO" id="GO:0006974">
    <property type="term" value="P:DNA damage response"/>
    <property type="evidence" value="ECO:0007669"/>
    <property type="project" value="TreeGrafter"/>
</dbReference>
<gene>
    <name evidence="2" type="ORF">RISW2_19295</name>
</gene>
<reference evidence="2 3" key="1">
    <citation type="submission" date="2014-01" db="EMBL/GenBank/DDBJ databases">
        <title>Roseivivax isoporae LMG 25204 Genome Sequencing.</title>
        <authorList>
            <person name="Lai Q."/>
            <person name="Li G."/>
            <person name="Shao Z."/>
        </authorList>
    </citation>
    <scope>NUCLEOTIDE SEQUENCE [LARGE SCALE GENOMIC DNA]</scope>
    <source>
        <strain evidence="2 3">LMG 25204</strain>
    </source>
</reference>
<proteinExistence type="predicted"/>
<dbReference type="Proteomes" id="UP000023430">
    <property type="component" value="Unassembled WGS sequence"/>
</dbReference>
<dbReference type="RefSeq" id="WP_043774865.1">
    <property type="nucleotide sequence ID" value="NZ_JAME01000056.1"/>
</dbReference>
<name>X7F1W2_9RHOB</name>
<dbReference type="eggNOG" id="COG2968">
    <property type="taxonomic scope" value="Bacteria"/>
</dbReference>
<accession>X7F1W2</accession>
<dbReference type="PANTHER" id="PTHR34387">
    <property type="entry name" value="SLR1258 PROTEIN"/>
    <property type="match status" value="1"/>
</dbReference>
<dbReference type="EMBL" id="JAME01000056">
    <property type="protein sequence ID" value="ETX26780.1"/>
    <property type="molecule type" value="Genomic_DNA"/>
</dbReference>
<evidence type="ECO:0000313" key="2">
    <source>
        <dbReference type="EMBL" id="ETX26780.1"/>
    </source>
</evidence>
<dbReference type="STRING" id="1449351.RISW2_19295"/>
<dbReference type="PANTHER" id="PTHR34387:SF1">
    <property type="entry name" value="PERIPLASMIC IMMUNOGENIC PROTEIN"/>
    <property type="match status" value="1"/>
</dbReference>
<dbReference type="Gene3D" id="3.30.70.2970">
    <property type="entry name" value="Protein of unknown function (DUF541), domain 2"/>
    <property type="match status" value="1"/>
</dbReference>
<protein>
    <recommendedName>
        <fullName evidence="4">26 kDa periplasmic immunogenic protein</fullName>
    </recommendedName>
</protein>
<keyword evidence="1" id="KW-0732">Signal</keyword>
<dbReference type="Gene3D" id="3.30.110.170">
    <property type="entry name" value="Protein of unknown function (DUF541), domain 1"/>
    <property type="match status" value="1"/>
</dbReference>
<dbReference type="OrthoDB" id="9813144at2"/>
<evidence type="ECO:0000256" key="1">
    <source>
        <dbReference type="SAM" id="SignalP"/>
    </source>
</evidence>